<dbReference type="InterPro" id="IPR013740">
    <property type="entry name" value="Redoxin"/>
</dbReference>
<dbReference type="InterPro" id="IPR013766">
    <property type="entry name" value="Thioredoxin_domain"/>
</dbReference>
<keyword evidence="4" id="KW-0812">Transmembrane</keyword>
<dbReference type="InterPro" id="IPR036249">
    <property type="entry name" value="Thioredoxin-like_sf"/>
</dbReference>
<evidence type="ECO:0000256" key="3">
    <source>
        <dbReference type="ARBA" id="ARBA00023284"/>
    </source>
</evidence>
<comment type="subcellular location">
    <subcellularLocation>
        <location evidence="1">Cell envelope</location>
    </subcellularLocation>
</comment>
<dbReference type="GO" id="GO:0042158">
    <property type="term" value="P:lipoprotein biosynthetic process"/>
    <property type="evidence" value="ECO:0007669"/>
    <property type="project" value="InterPro"/>
</dbReference>
<name>A0A1E7DB29_ALTMA</name>
<dbReference type="PROSITE" id="PS00194">
    <property type="entry name" value="THIOREDOXIN_1"/>
    <property type="match status" value="1"/>
</dbReference>
<dbReference type="InterPro" id="IPR001640">
    <property type="entry name" value="Lgt"/>
</dbReference>
<evidence type="ECO:0000256" key="1">
    <source>
        <dbReference type="ARBA" id="ARBA00004196"/>
    </source>
</evidence>
<dbReference type="GO" id="GO:0015036">
    <property type="term" value="F:disulfide oxidoreductase activity"/>
    <property type="evidence" value="ECO:0007669"/>
    <property type="project" value="UniProtKB-ARBA"/>
</dbReference>
<keyword evidence="4" id="KW-1133">Transmembrane helix</keyword>
<accession>A0A1E7DB29</accession>
<dbReference type="Gene3D" id="3.40.30.10">
    <property type="entry name" value="Glutaredoxin"/>
    <property type="match status" value="1"/>
</dbReference>
<gene>
    <name evidence="6" type="ORF">BFV95_3356</name>
</gene>
<dbReference type="GO" id="GO:0017004">
    <property type="term" value="P:cytochrome complex assembly"/>
    <property type="evidence" value="ECO:0007669"/>
    <property type="project" value="UniProtKB-KW"/>
</dbReference>
<feature type="transmembrane region" description="Helical" evidence="4">
    <location>
        <begin position="6"/>
        <end position="23"/>
    </location>
</feature>
<dbReference type="PROSITE" id="PS51352">
    <property type="entry name" value="THIOREDOXIN_2"/>
    <property type="match status" value="1"/>
</dbReference>
<dbReference type="EMBL" id="MIPY01000021">
    <property type="protein sequence ID" value="OES29175.1"/>
    <property type="molecule type" value="Genomic_DNA"/>
</dbReference>
<organism evidence="6 7">
    <name type="scientific">Alteromonas macleodii</name>
    <name type="common">Pseudoalteromonas macleodii</name>
    <dbReference type="NCBI Taxonomy" id="28108"/>
    <lineage>
        <taxon>Bacteria</taxon>
        <taxon>Pseudomonadati</taxon>
        <taxon>Pseudomonadota</taxon>
        <taxon>Gammaproteobacteria</taxon>
        <taxon>Alteromonadales</taxon>
        <taxon>Alteromonadaceae</taxon>
        <taxon>Alteromonas/Salinimonas group</taxon>
        <taxon>Alteromonas</taxon>
    </lineage>
</organism>
<dbReference type="Proteomes" id="UP000095392">
    <property type="component" value="Unassembled WGS sequence"/>
</dbReference>
<dbReference type="GO" id="GO:0005886">
    <property type="term" value="C:plasma membrane"/>
    <property type="evidence" value="ECO:0007669"/>
    <property type="project" value="InterPro"/>
</dbReference>
<sequence>MMTSTALIIAGVIIFWSLVGYLARASKQKNEVTDTIFWSIAAGLVVARLIFVIDLWEIYQKDWLSVLNIRDGGFNSYSGWFAGLTVLLVRAKKHRQLMSFYLKSGAITAAALFPLVVIQTLYNTSPSPLNINAQTSSGEYQSLELNIGKPVVINFWASWCPPCRREMPVLARAQQTQSDVKFIFINQSEAPTKAERFLMSQGVDLENTYFDFAGNISKSFGAYGLPTTLFFNAKGELVDRHMGELSEASLQHYLRPLLK</sequence>
<comment type="caution">
    <text evidence="6">The sequence shown here is derived from an EMBL/GenBank/DDBJ whole genome shotgun (WGS) entry which is preliminary data.</text>
</comment>
<evidence type="ECO:0000256" key="2">
    <source>
        <dbReference type="ARBA" id="ARBA00022748"/>
    </source>
</evidence>
<dbReference type="PANTHER" id="PTHR42852">
    <property type="entry name" value="THIOL:DISULFIDE INTERCHANGE PROTEIN DSBE"/>
    <property type="match status" value="1"/>
</dbReference>
<reference evidence="6 7" key="1">
    <citation type="submission" date="2016-09" db="EMBL/GenBank/DDBJ databases">
        <title>Draft Genome Sequence of four Alteromonas macleodii strains isolated from copper coupons and grown long-term at elevated copper levels.</title>
        <authorList>
            <person name="Cusick K."/>
            <person name="Dale J."/>
            <person name="Little B."/>
            <person name="Biffinger J."/>
        </authorList>
    </citation>
    <scope>NUCLEOTIDE SEQUENCE [LARGE SCALE GENOMIC DNA]</scope>
    <source>
        <strain evidence="6 7">KCP01</strain>
    </source>
</reference>
<feature type="transmembrane region" description="Helical" evidence="4">
    <location>
        <begin position="101"/>
        <end position="122"/>
    </location>
</feature>
<dbReference type="CDD" id="cd02966">
    <property type="entry name" value="TlpA_like_family"/>
    <property type="match status" value="1"/>
</dbReference>
<proteinExistence type="predicted"/>
<evidence type="ECO:0000259" key="5">
    <source>
        <dbReference type="PROSITE" id="PS51352"/>
    </source>
</evidence>
<feature type="transmembrane region" description="Helical" evidence="4">
    <location>
        <begin position="35"/>
        <end position="53"/>
    </location>
</feature>
<protein>
    <submittedName>
        <fullName evidence="6">Thioredoxin-like domain protein</fullName>
    </submittedName>
</protein>
<dbReference type="GO" id="GO:0030313">
    <property type="term" value="C:cell envelope"/>
    <property type="evidence" value="ECO:0007669"/>
    <property type="project" value="UniProtKB-SubCell"/>
</dbReference>
<evidence type="ECO:0000313" key="6">
    <source>
        <dbReference type="EMBL" id="OES29175.1"/>
    </source>
</evidence>
<keyword evidence="2" id="KW-0201">Cytochrome c-type biogenesis</keyword>
<evidence type="ECO:0000256" key="4">
    <source>
        <dbReference type="SAM" id="Phobius"/>
    </source>
</evidence>
<dbReference type="PANTHER" id="PTHR42852:SF13">
    <property type="entry name" value="PROTEIN DIPZ"/>
    <property type="match status" value="1"/>
</dbReference>
<keyword evidence="7" id="KW-1185">Reference proteome</keyword>
<dbReference type="InterPro" id="IPR050553">
    <property type="entry name" value="Thioredoxin_ResA/DsbE_sf"/>
</dbReference>
<dbReference type="InterPro" id="IPR017937">
    <property type="entry name" value="Thioredoxin_CS"/>
</dbReference>
<dbReference type="Pfam" id="PF08534">
    <property type="entry name" value="Redoxin"/>
    <property type="match status" value="1"/>
</dbReference>
<dbReference type="GO" id="GO:0008961">
    <property type="term" value="F:phosphatidylglycerol-prolipoprotein diacylglyceryl transferase activity"/>
    <property type="evidence" value="ECO:0007669"/>
    <property type="project" value="InterPro"/>
</dbReference>
<feature type="transmembrane region" description="Helical" evidence="4">
    <location>
        <begin position="73"/>
        <end position="89"/>
    </location>
</feature>
<dbReference type="Pfam" id="PF01790">
    <property type="entry name" value="LGT"/>
    <property type="match status" value="1"/>
</dbReference>
<feature type="domain" description="Thioredoxin" evidence="5">
    <location>
        <begin position="107"/>
        <end position="259"/>
    </location>
</feature>
<evidence type="ECO:0000313" key="7">
    <source>
        <dbReference type="Proteomes" id="UP000095392"/>
    </source>
</evidence>
<keyword evidence="3" id="KW-0676">Redox-active center</keyword>
<dbReference type="SUPFAM" id="SSF52833">
    <property type="entry name" value="Thioredoxin-like"/>
    <property type="match status" value="1"/>
</dbReference>
<dbReference type="AlphaFoldDB" id="A0A1E7DB29"/>
<keyword evidence="4" id="KW-0472">Membrane</keyword>